<dbReference type="GO" id="GO:0019843">
    <property type="term" value="F:rRNA binding"/>
    <property type="evidence" value="ECO:0007669"/>
    <property type="project" value="UniProtKB-KW"/>
</dbReference>
<protein>
    <recommendedName>
        <fullName evidence="6">50S ribosomal protein L9, chloroplastic</fullName>
    </recommendedName>
</protein>
<keyword evidence="8" id="KW-0732">Signal</keyword>
<evidence type="ECO:0000256" key="5">
    <source>
        <dbReference type="ARBA" id="ARBA00023274"/>
    </source>
</evidence>
<feature type="region of interest" description="Disordered" evidence="7">
    <location>
        <begin position="88"/>
        <end position="108"/>
    </location>
</feature>
<dbReference type="InterPro" id="IPR000244">
    <property type="entry name" value="Ribosomal_bL9"/>
</dbReference>
<dbReference type="InterPro" id="IPR020070">
    <property type="entry name" value="Ribosomal_bL9_N"/>
</dbReference>
<feature type="chain" id="PRO_5003837593" description="50S ribosomal protein L9, chloroplastic" evidence="8">
    <location>
        <begin position="22"/>
        <end position="286"/>
    </location>
</feature>
<dbReference type="Pfam" id="PF03948">
    <property type="entry name" value="Ribosomal_L9_C"/>
    <property type="match status" value="1"/>
</dbReference>
<evidence type="ECO:0000256" key="3">
    <source>
        <dbReference type="ARBA" id="ARBA00022884"/>
    </source>
</evidence>
<evidence type="ECO:0000256" key="4">
    <source>
        <dbReference type="ARBA" id="ARBA00022980"/>
    </source>
</evidence>
<dbReference type="Gene3D" id="3.10.430.100">
    <property type="entry name" value="Ribosomal protein L9, C-terminal domain"/>
    <property type="match status" value="1"/>
</dbReference>
<dbReference type="EMBL" id="AGNL01034646">
    <property type="protein sequence ID" value="EJK55147.1"/>
    <property type="molecule type" value="Genomic_DNA"/>
</dbReference>
<dbReference type="GO" id="GO:0006412">
    <property type="term" value="P:translation"/>
    <property type="evidence" value="ECO:0007669"/>
    <property type="project" value="InterPro"/>
</dbReference>
<dbReference type="GO" id="GO:1990904">
    <property type="term" value="C:ribonucleoprotein complex"/>
    <property type="evidence" value="ECO:0007669"/>
    <property type="project" value="UniProtKB-KW"/>
</dbReference>
<gene>
    <name evidence="11" type="ORF">THAOC_25151</name>
</gene>
<dbReference type="AlphaFoldDB" id="K0S8R5"/>
<dbReference type="OrthoDB" id="45574at2759"/>
<dbReference type="InterPro" id="IPR009027">
    <property type="entry name" value="Ribosomal_bL9/RNase_H1_N"/>
</dbReference>
<evidence type="ECO:0000256" key="1">
    <source>
        <dbReference type="ARBA" id="ARBA00010605"/>
    </source>
</evidence>
<dbReference type="Proteomes" id="UP000266841">
    <property type="component" value="Unassembled WGS sequence"/>
</dbReference>
<dbReference type="SUPFAM" id="SSF55658">
    <property type="entry name" value="L9 N-domain-like"/>
    <property type="match status" value="1"/>
</dbReference>
<sequence length="286" mass="30564">MLVKLQLAAVVAALMLHQVSSSSSAPSSSSKKTAASSYAPVGFVPPASPTVVSSFRPKQQSGWPSAANHPARVRSQIARSVESQLFGRKKGGGVKTNKSSATSTSAPVTRNGKIQIKMLETVPRIGQAGDIIFVSSAVFQNQLQRQQKARLISAEEVAQIEKEKEADNQAQLEAAMATKQMIDDAMEAKPHDNEHSVCGIALEMKRRAGPEGSLFGGISPKMVMDALALTFPEGSWDGKQVKLTSVKDMDGQDVKKKDIKHLGDYLMSVSLGRDVEASFILSVSAE</sequence>
<accession>K0S8R5</accession>
<evidence type="ECO:0000313" key="12">
    <source>
        <dbReference type="Proteomes" id="UP000266841"/>
    </source>
</evidence>
<keyword evidence="2" id="KW-0699">rRNA-binding</keyword>
<keyword evidence="3" id="KW-0694">RNA-binding</keyword>
<keyword evidence="5" id="KW-0687">Ribonucleoprotein</keyword>
<comment type="caution">
    <text evidence="11">The sequence shown here is derived from an EMBL/GenBank/DDBJ whole genome shotgun (WGS) entry which is preliminary data.</text>
</comment>
<evidence type="ECO:0000256" key="2">
    <source>
        <dbReference type="ARBA" id="ARBA00022730"/>
    </source>
</evidence>
<keyword evidence="4" id="KW-0689">Ribosomal protein</keyword>
<evidence type="ECO:0000259" key="9">
    <source>
        <dbReference type="Pfam" id="PF01281"/>
    </source>
</evidence>
<dbReference type="OMA" id="CGIALEM"/>
<organism evidence="11 12">
    <name type="scientific">Thalassiosira oceanica</name>
    <name type="common">Marine diatom</name>
    <dbReference type="NCBI Taxonomy" id="159749"/>
    <lineage>
        <taxon>Eukaryota</taxon>
        <taxon>Sar</taxon>
        <taxon>Stramenopiles</taxon>
        <taxon>Ochrophyta</taxon>
        <taxon>Bacillariophyta</taxon>
        <taxon>Coscinodiscophyceae</taxon>
        <taxon>Thalassiosirophycidae</taxon>
        <taxon>Thalassiosirales</taxon>
        <taxon>Thalassiosiraceae</taxon>
        <taxon>Thalassiosira</taxon>
    </lineage>
</organism>
<evidence type="ECO:0000256" key="6">
    <source>
        <dbReference type="ARBA" id="ARBA00035427"/>
    </source>
</evidence>
<evidence type="ECO:0000259" key="10">
    <source>
        <dbReference type="Pfam" id="PF03948"/>
    </source>
</evidence>
<dbReference type="SUPFAM" id="SSF55653">
    <property type="entry name" value="Ribosomal protein L9 C-domain"/>
    <property type="match status" value="1"/>
</dbReference>
<dbReference type="GO" id="GO:0005840">
    <property type="term" value="C:ribosome"/>
    <property type="evidence" value="ECO:0007669"/>
    <property type="project" value="UniProtKB-KW"/>
</dbReference>
<dbReference type="Gene3D" id="3.40.5.10">
    <property type="entry name" value="Ribosomal protein L9, N-terminal domain"/>
    <property type="match status" value="1"/>
</dbReference>
<evidence type="ECO:0000313" key="11">
    <source>
        <dbReference type="EMBL" id="EJK55147.1"/>
    </source>
</evidence>
<feature type="domain" description="Ribosomal protein L9" evidence="9">
    <location>
        <begin position="115"/>
        <end position="159"/>
    </location>
</feature>
<dbReference type="PANTHER" id="PTHR21368">
    <property type="entry name" value="50S RIBOSOMAL PROTEIN L9"/>
    <property type="match status" value="1"/>
</dbReference>
<keyword evidence="12" id="KW-1185">Reference proteome</keyword>
<dbReference type="InterPro" id="IPR020069">
    <property type="entry name" value="Ribosomal_bL9_C"/>
</dbReference>
<dbReference type="Pfam" id="PF01281">
    <property type="entry name" value="Ribosomal_L9_N"/>
    <property type="match status" value="1"/>
</dbReference>
<dbReference type="InterPro" id="IPR036935">
    <property type="entry name" value="Ribosomal_bL9_N_sf"/>
</dbReference>
<name>K0S8R5_THAOC</name>
<reference evidence="11 12" key="1">
    <citation type="journal article" date="2012" name="Genome Biol.">
        <title>Genome and low-iron response of an oceanic diatom adapted to chronic iron limitation.</title>
        <authorList>
            <person name="Lommer M."/>
            <person name="Specht M."/>
            <person name="Roy A.S."/>
            <person name="Kraemer L."/>
            <person name="Andreson R."/>
            <person name="Gutowska M.A."/>
            <person name="Wolf J."/>
            <person name="Bergner S.V."/>
            <person name="Schilhabel M.B."/>
            <person name="Klostermeier U.C."/>
            <person name="Beiko R.G."/>
            <person name="Rosenstiel P."/>
            <person name="Hippler M."/>
            <person name="Laroche J."/>
        </authorList>
    </citation>
    <scope>NUCLEOTIDE SEQUENCE [LARGE SCALE GENOMIC DNA]</scope>
    <source>
        <strain evidence="11 12">CCMP1005</strain>
    </source>
</reference>
<proteinExistence type="inferred from homology"/>
<evidence type="ECO:0000256" key="8">
    <source>
        <dbReference type="SAM" id="SignalP"/>
    </source>
</evidence>
<feature type="domain" description="Large ribosomal subunit protein bL9 C-terminal" evidence="10">
    <location>
        <begin position="200"/>
        <end position="284"/>
    </location>
</feature>
<dbReference type="eggNOG" id="ENOG502QZ7R">
    <property type="taxonomic scope" value="Eukaryota"/>
</dbReference>
<dbReference type="GO" id="GO:0003735">
    <property type="term" value="F:structural constituent of ribosome"/>
    <property type="evidence" value="ECO:0007669"/>
    <property type="project" value="InterPro"/>
</dbReference>
<evidence type="ECO:0000256" key="7">
    <source>
        <dbReference type="SAM" id="MobiDB-lite"/>
    </source>
</evidence>
<feature type="compositionally biased region" description="Polar residues" evidence="7">
    <location>
        <begin position="50"/>
        <end position="63"/>
    </location>
</feature>
<feature type="region of interest" description="Disordered" evidence="7">
    <location>
        <begin position="50"/>
        <end position="72"/>
    </location>
</feature>
<feature type="signal peptide" evidence="8">
    <location>
        <begin position="1"/>
        <end position="21"/>
    </location>
</feature>
<comment type="similarity">
    <text evidence="1">Belongs to the bacterial ribosomal protein bL9 family.</text>
</comment>
<dbReference type="InterPro" id="IPR036791">
    <property type="entry name" value="Ribosomal_bL9_C_sf"/>
</dbReference>